<dbReference type="Gene3D" id="3.30.230.100">
    <property type="match status" value="1"/>
</dbReference>
<sequence length="115" mass="12659">MKADTVSVGEHDYTVAVQRSSDNKKAPILVYVNQVGNESLGCYIYSIASVRECYQSVLQGLENGDLHDFTANLGRVLVKRYHCPLYVSLSGGISIYDYGELSRAVVEKVDNGCYA</sequence>
<reference evidence="1 2" key="1">
    <citation type="submission" date="2016-10" db="EMBL/GenBank/DDBJ databases">
        <authorList>
            <person name="de Groot N.N."/>
        </authorList>
    </citation>
    <scope>NUCLEOTIDE SEQUENCE [LARGE SCALE GENOMIC DNA]</scope>
    <source>
        <strain evidence="1 2">PYCC 4715</strain>
    </source>
</reference>
<evidence type="ECO:0000313" key="1">
    <source>
        <dbReference type="EMBL" id="SGZ48791.1"/>
    </source>
</evidence>
<dbReference type="Proteomes" id="UP000182259">
    <property type="component" value="Chromosome I"/>
</dbReference>
<protein>
    <submittedName>
        <fullName evidence="1">CIC11C00000004360</fullName>
    </submittedName>
</protein>
<gene>
    <name evidence="1" type="ORF">SAMEA4029009_CIC11G00000004360</name>
</gene>
<dbReference type="AlphaFoldDB" id="A0A1L0BEU9"/>
<dbReference type="InterPro" id="IPR018854">
    <property type="entry name" value="Psome_chaperone_3/4"/>
</dbReference>
<dbReference type="EMBL" id="LT635764">
    <property type="protein sequence ID" value="SGZ48791.1"/>
    <property type="molecule type" value="Genomic_DNA"/>
</dbReference>
<dbReference type="Pfam" id="PF10448">
    <property type="entry name" value="POC3_POC4"/>
    <property type="match status" value="1"/>
</dbReference>
<name>A0A1L0BEU9_9ASCO</name>
<organism evidence="1 2">
    <name type="scientific">Sungouiella intermedia</name>
    <dbReference type="NCBI Taxonomy" id="45354"/>
    <lineage>
        <taxon>Eukaryota</taxon>
        <taxon>Fungi</taxon>
        <taxon>Dikarya</taxon>
        <taxon>Ascomycota</taxon>
        <taxon>Saccharomycotina</taxon>
        <taxon>Pichiomycetes</taxon>
        <taxon>Metschnikowiaceae</taxon>
        <taxon>Sungouiella</taxon>
    </lineage>
</organism>
<proteinExistence type="predicted"/>
<evidence type="ECO:0000313" key="2">
    <source>
        <dbReference type="Proteomes" id="UP000182259"/>
    </source>
</evidence>
<accession>A0A1L0BEU9</accession>